<dbReference type="AlphaFoldDB" id="A0A2P5C423"/>
<keyword evidence="2" id="KW-1185">Reference proteome</keyword>
<accession>A0A2P5C423</accession>
<organism evidence="1 2">
    <name type="scientific">Trema orientale</name>
    <name type="common">Charcoal tree</name>
    <name type="synonym">Celtis orientalis</name>
    <dbReference type="NCBI Taxonomy" id="63057"/>
    <lineage>
        <taxon>Eukaryota</taxon>
        <taxon>Viridiplantae</taxon>
        <taxon>Streptophyta</taxon>
        <taxon>Embryophyta</taxon>
        <taxon>Tracheophyta</taxon>
        <taxon>Spermatophyta</taxon>
        <taxon>Magnoliopsida</taxon>
        <taxon>eudicotyledons</taxon>
        <taxon>Gunneridae</taxon>
        <taxon>Pentapetalae</taxon>
        <taxon>rosids</taxon>
        <taxon>fabids</taxon>
        <taxon>Rosales</taxon>
        <taxon>Cannabaceae</taxon>
        <taxon>Trema</taxon>
    </lineage>
</organism>
<gene>
    <name evidence="1" type="ORF">TorRG33x02_298500</name>
</gene>
<proteinExistence type="predicted"/>
<protein>
    <submittedName>
        <fullName evidence="1">Uncharacterized protein</fullName>
    </submittedName>
</protein>
<dbReference type="InParanoid" id="A0A2P5C423"/>
<sequence length="83" mass="8878">AGNGAGGRFLSVTSFCSHGDGDLQLPCNSSGSFVSMGRFRSGWCNGRGSEKGSCRRDGQFSAFLLKREGRECGRKKREIGRGV</sequence>
<comment type="caution">
    <text evidence="1">The sequence shown here is derived from an EMBL/GenBank/DDBJ whole genome shotgun (WGS) entry which is preliminary data.</text>
</comment>
<feature type="non-terminal residue" evidence="1">
    <location>
        <position position="1"/>
    </location>
</feature>
<evidence type="ECO:0000313" key="2">
    <source>
        <dbReference type="Proteomes" id="UP000237000"/>
    </source>
</evidence>
<name>A0A2P5C423_TREOI</name>
<dbReference type="EMBL" id="JXTC01000416">
    <property type="protein sequence ID" value="PON55813.1"/>
    <property type="molecule type" value="Genomic_DNA"/>
</dbReference>
<reference evidence="2" key="1">
    <citation type="submission" date="2016-06" db="EMBL/GenBank/DDBJ databases">
        <title>Parallel loss of symbiosis genes in relatives of nitrogen-fixing non-legume Parasponia.</title>
        <authorList>
            <person name="Van Velzen R."/>
            <person name="Holmer R."/>
            <person name="Bu F."/>
            <person name="Rutten L."/>
            <person name="Van Zeijl A."/>
            <person name="Liu W."/>
            <person name="Santuari L."/>
            <person name="Cao Q."/>
            <person name="Sharma T."/>
            <person name="Shen D."/>
            <person name="Roswanjaya Y."/>
            <person name="Wardhani T."/>
            <person name="Kalhor M.S."/>
            <person name="Jansen J."/>
            <person name="Van den Hoogen J."/>
            <person name="Gungor B."/>
            <person name="Hartog M."/>
            <person name="Hontelez J."/>
            <person name="Verver J."/>
            <person name="Yang W.-C."/>
            <person name="Schijlen E."/>
            <person name="Repin R."/>
            <person name="Schilthuizen M."/>
            <person name="Schranz E."/>
            <person name="Heidstra R."/>
            <person name="Miyata K."/>
            <person name="Fedorova E."/>
            <person name="Kohlen W."/>
            <person name="Bisseling T."/>
            <person name="Smit S."/>
            <person name="Geurts R."/>
        </authorList>
    </citation>
    <scope>NUCLEOTIDE SEQUENCE [LARGE SCALE GENOMIC DNA]</scope>
    <source>
        <strain evidence="2">cv. RG33-2</strain>
    </source>
</reference>
<dbReference type="Proteomes" id="UP000237000">
    <property type="component" value="Unassembled WGS sequence"/>
</dbReference>
<evidence type="ECO:0000313" key="1">
    <source>
        <dbReference type="EMBL" id="PON55813.1"/>
    </source>
</evidence>